<feature type="transmembrane region" description="Helical" evidence="1">
    <location>
        <begin position="38"/>
        <end position="62"/>
    </location>
</feature>
<keyword evidence="1" id="KW-1133">Transmembrane helix</keyword>
<keyword evidence="1" id="KW-0472">Membrane</keyword>
<evidence type="ECO:0000256" key="1">
    <source>
        <dbReference type="SAM" id="Phobius"/>
    </source>
</evidence>
<evidence type="ECO:0000313" key="2">
    <source>
        <dbReference type="EMBL" id="BBO34893.1"/>
    </source>
</evidence>
<evidence type="ECO:0000313" key="3">
    <source>
        <dbReference type="Proteomes" id="UP000326837"/>
    </source>
</evidence>
<reference evidence="3" key="1">
    <citation type="submission" date="2019-10" db="EMBL/GenBank/DDBJ databases">
        <title>Lacipirellula parvula gen. nov., sp. nov., representing a lineage of planctomycetes widespread in freshwater anoxic habitats, and description of the family Lacipirellulaceae.</title>
        <authorList>
            <person name="Dedysh S.N."/>
            <person name="Kulichevskaya I.S."/>
            <person name="Beletsky A.V."/>
            <person name="Rakitin A.L."/>
            <person name="Mardanov A.V."/>
            <person name="Ivanova A.A."/>
            <person name="Saltykova V.X."/>
            <person name="Rijpstra W.I.C."/>
            <person name="Sinninghe Damste J.S."/>
            <person name="Ravin N.V."/>
        </authorList>
    </citation>
    <scope>NUCLEOTIDE SEQUENCE [LARGE SCALE GENOMIC DNA]</scope>
    <source>
        <strain evidence="3">PX69</strain>
    </source>
</reference>
<organism evidence="2 3">
    <name type="scientific">Lacipirellula parvula</name>
    <dbReference type="NCBI Taxonomy" id="2650471"/>
    <lineage>
        <taxon>Bacteria</taxon>
        <taxon>Pseudomonadati</taxon>
        <taxon>Planctomycetota</taxon>
        <taxon>Planctomycetia</taxon>
        <taxon>Pirellulales</taxon>
        <taxon>Lacipirellulaceae</taxon>
        <taxon>Lacipirellula</taxon>
    </lineage>
</organism>
<dbReference type="RefSeq" id="WP_152100381.1">
    <property type="nucleotide sequence ID" value="NZ_AP021861.1"/>
</dbReference>
<dbReference type="KEGG" id="lpav:PLANPX_4505"/>
<protein>
    <submittedName>
        <fullName evidence="2">Uncharacterized protein</fullName>
    </submittedName>
</protein>
<sequence>MSDHKTDDQRHEEELPHLHTTAAHVHEDSDVSISSLGMFLAALAITMIVTGVVVVGLFDIFLDQAEEADISPSPLAESGEPPAPPGPLLQVAERLDLRLHRESQEKLIHETAWIDRDRGVVRIPIERAIEITAERGLPDWPPVAQGVGGGSEASQ</sequence>
<dbReference type="Proteomes" id="UP000326837">
    <property type="component" value="Chromosome"/>
</dbReference>
<dbReference type="AlphaFoldDB" id="A0A5K7XKQ0"/>
<dbReference type="EMBL" id="AP021861">
    <property type="protein sequence ID" value="BBO34893.1"/>
    <property type="molecule type" value="Genomic_DNA"/>
</dbReference>
<keyword evidence="1" id="KW-0812">Transmembrane</keyword>
<accession>A0A5K7XKQ0</accession>
<name>A0A5K7XKQ0_9BACT</name>
<proteinExistence type="predicted"/>
<gene>
    <name evidence="2" type="ORF">PLANPX_4505</name>
</gene>
<keyword evidence="3" id="KW-1185">Reference proteome</keyword>